<sequence>MEDRPLGVYLLAAPDDLAPGRYALRLLVYDAETLNPLTWIDEAGNPAGIEPELSPVEIAAAEICERSAP</sequence>
<evidence type="ECO:0000313" key="1">
    <source>
        <dbReference type="EMBL" id="PJF45995.1"/>
    </source>
</evidence>
<name>A0A2M8Q879_9CHLR</name>
<gene>
    <name evidence="1" type="ORF">CUN48_16060</name>
</gene>
<accession>A0A2M8Q879</accession>
<organism evidence="1 2">
    <name type="scientific">Candidatus Thermofonsia Clade 3 bacterium</name>
    <dbReference type="NCBI Taxonomy" id="2364212"/>
    <lineage>
        <taxon>Bacteria</taxon>
        <taxon>Bacillati</taxon>
        <taxon>Chloroflexota</taxon>
        <taxon>Candidatus Thermofontia</taxon>
        <taxon>Candidatus Thermofonsia Clade 3</taxon>
    </lineage>
</organism>
<dbReference type="Proteomes" id="UP000230790">
    <property type="component" value="Unassembled WGS sequence"/>
</dbReference>
<protein>
    <submittedName>
        <fullName evidence="1">Uncharacterized protein</fullName>
    </submittedName>
</protein>
<comment type="caution">
    <text evidence="1">The sequence shown here is derived from an EMBL/GenBank/DDBJ whole genome shotgun (WGS) entry which is preliminary data.</text>
</comment>
<evidence type="ECO:0000313" key="2">
    <source>
        <dbReference type="Proteomes" id="UP000230790"/>
    </source>
</evidence>
<dbReference type="EMBL" id="PGTN01000565">
    <property type="protein sequence ID" value="PJF45995.1"/>
    <property type="molecule type" value="Genomic_DNA"/>
</dbReference>
<proteinExistence type="predicted"/>
<reference evidence="1 2" key="1">
    <citation type="submission" date="2017-11" db="EMBL/GenBank/DDBJ databases">
        <title>Evolution of Phototrophy in the Chloroflexi Phylum Driven by Horizontal Gene Transfer.</title>
        <authorList>
            <person name="Ward L.M."/>
            <person name="Hemp J."/>
            <person name="Shih P.M."/>
            <person name="Mcglynn S.E."/>
            <person name="Fischer W."/>
        </authorList>
    </citation>
    <scope>NUCLEOTIDE SEQUENCE [LARGE SCALE GENOMIC DNA]</scope>
    <source>
        <strain evidence="1">JP3_7</strain>
    </source>
</reference>
<dbReference type="AlphaFoldDB" id="A0A2M8Q879"/>